<organism evidence="2 3">
    <name type="scientific">Flavobacterium sedimenticola</name>
    <dbReference type="NCBI Taxonomy" id="3043286"/>
    <lineage>
        <taxon>Bacteria</taxon>
        <taxon>Pseudomonadati</taxon>
        <taxon>Bacteroidota</taxon>
        <taxon>Flavobacteriia</taxon>
        <taxon>Flavobacteriales</taxon>
        <taxon>Flavobacteriaceae</taxon>
        <taxon>Flavobacterium</taxon>
    </lineage>
</organism>
<proteinExistence type="predicted"/>
<accession>A0ABT6XTR8</accession>
<comment type="caution">
    <text evidence="2">The sequence shown here is derived from an EMBL/GenBank/DDBJ whole genome shotgun (WGS) entry which is preliminary data.</text>
</comment>
<evidence type="ECO:0000256" key="1">
    <source>
        <dbReference type="SAM" id="Phobius"/>
    </source>
</evidence>
<feature type="transmembrane region" description="Helical" evidence="1">
    <location>
        <begin position="26"/>
        <end position="42"/>
    </location>
</feature>
<name>A0ABT6XTR8_9FLAO</name>
<evidence type="ECO:0000313" key="2">
    <source>
        <dbReference type="EMBL" id="MDI9258501.1"/>
    </source>
</evidence>
<reference evidence="2 3" key="1">
    <citation type="submission" date="2023-05" db="EMBL/GenBank/DDBJ databases">
        <title>Flavobacterium sedimenti sp. nov., isolated from the sediment.</title>
        <authorList>
            <person name="Wu N."/>
        </authorList>
    </citation>
    <scope>NUCLEOTIDE SEQUENCE [LARGE SCALE GENOMIC DNA]</scope>
    <source>
        <strain evidence="2 3">YZ-48</strain>
    </source>
</reference>
<dbReference type="RefSeq" id="WP_283240161.1">
    <property type="nucleotide sequence ID" value="NZ_JASGBP010000012.1"/>
</dbReference>
<keyword evidence="1" id="KW-1133">Transmembrane helix</keyword>
<dbReference type="EMBL" id="JASGBP010000012">
    <property type="protein sequence ID" value="MDI9258501.1"/>
    <property type="molecule type" value="Genomic_DNA"/>
</dbReference>
<sequence length="63" mass="6948">MKKIFLLITVLAIAVGLYEQSKAHPNVIILAGTIAVLMYGLMKLSAKVPSKHSETEEEHDAER</sequence>
<keyword evidence="1" id="KW-0472">Membrane</keyword>
<keyword evidence="3" id="KW-1185">Reference proteome</keyword>
<gene>
    <name evidence="2" type="ORF">QHT84_13835</name>
</gene>
<keyword evidence="1" id="KW-0812">Transmembrane</keyword>
<protein>
    <submittedName>
        <fullName evidence="2">Uncharacterized protein</fullName>
    </submittedName>
</protein>
<dbReference type="Proteomes" id="UP001230035">
    <property type="component" value="Unassembled WGS sequence"/>
</dbReference>
<evidence type="ECO:0000313" key="3">
    <source>
        <dbReference type="Proteomes" id="UP001230035"/>
    </source>
</evidence>